<dbReference type="WBParaSite" id="PS1159_v2.g10792.t1">
    <property type="protein sequence ID" value="PS1159_v2.g10792.t1"/>
    <property type="gene ID" value="PS1159_v2.g10792"/>
</dbReference>
<name>A0AC35EUL0_9BILA</name>
<sequence length="158" mass="18218">MTNISDRLYGVLFIVLFIEKLEFSVSYLIFLLPIIPTIFNVLAFYLKEKKYYIGTIVAWGIFGLYCGFILVKYMINYLKPGKPYQLRPTTGHLLEYISLLLVLVINILIGILSPISVYRKSGNQQSNEYHLENPNNFENIVTAKATTPKDSQFELDLH</sequence>
<evidence type="ECO:0000313" key="2">
    <source>
        <dbReference type="WBParaSite" id="PS1159_v2.g10792.t1"/>
    </source>
</evidence>
<accession>A0AC35EUL0</accession>
<dbReference type="Proteomes" id="UP000887580">
    <property type="component" value="Unplaced"/>
</dbReference>
<reference evidence="2" key="1">
    <citation type="submission" date="2022-11" db="UniProtKB">
        <authorList>
            <consortium name="WormBaseParasite"/>
        </authorList>
    </citation>
    <scope>IDENTIFICATION</scope>
</reference>
<evidence type="ECO:0000313" key="1">
    <source>
        <dbReference type="Proteomes" id="UP000887580"/>
    </source>
</evidence>
<protein>
    <submittedName>
        <fullName evidence="2">NADH dehydrogenase subunit 6</fullName>
    </submittedName>
</protein>
<proteinExistence type="predicted"/>
<organism evidence="1 2">
    <name type="scientific">Panagrolaimus sp. PS1159</name>
    <dbReference type="NCBI Taxonomy" id="55785"/>
    <lineage>
        <taxon>Eukaryota</taxon>
        <taxon>Metazoa</taxon>
        <taxon>Ecdysozoa</taxon>
        <taxon>Nematoda</taxon>
        <taxon>Chromadorea</taxon>
        <taxon>Rhabditida</taxon>
        <taxon>Tylenchina</taxon>
        <taxon>Panagrolaimomorpha</taxon>
        <taxon>Panagrolaimoidea</taxon>
        <taxon>Panagrolaimidae</taxon>
        <taxon>Panagrolaimus</taxon>
    </lineage>
</organism>